<feature type="chain" id="PRO_5032786500" evidence="1">
    <location>
        <begin position="20"/>
        <end position="138"/>
    </location>
</feature>
<gene>
    <name evidence="3" type="ORF">GJ698_15185</name>
</gene>
<comment type="caution">
    <text evidence="3">The sequence shown here is derived from an EMBL/GenBank/DDBJ whole genome shotgun (WGS) entry which is preliminary data.</text>
</comment>
<dbReference type="InterPro" id="IPR014710">
    <property type="entry name" value="RmlC-like_jellyroll"/>
</dbReference>
<dbReference type="PANTHER" id="PTHR38599">
    <property type="entry name" value="CUPIN DOMAIN PROTEIN (AFU_ORTHOLOGUE AFUA_3G13620)"/>
    <property type="match status" value="1"/>
</dbReference>
<sequence>MKAWFAATLLAAAAAPAQAHGPAGHEEVIKVLQAQPIPAADGQHAALLTVHYGPGQKSAAHTHPGLVYAYVLEGEVESQLAGEAPVIYRKGQSWYEAPGARHLVSHNASKTRPATLLVVMVKQANAEPVLPLPEDKPQ</sequence>
<evidence type="ECO:0000259" key="2">
    <source>
        <dbReference type="Pfam" id="PF07883"/>
    </source>
</evidence>
<dbReference type="EMBL" id="WKJL01000010">
    <property type="protein sequence ID" value="MRW85428.1"/>
    <property type="molecule type" value="Genomic_DNA"/>
</dbReference>
<proteinExistence type="predicted"/>
<dbReference type="RefSeq" id="WP_154358502.1">
    <property type="nucleotide sequence ID" value="NZ_WKJL01000010.1"/>
</dbReference>
<protein>
    <submittedName>
        <fullName evidence="3">Cupin domain-containing protein</fullName>
    </submittedName>
</protein>
<evidence type="ECO:0000256" key="1">
    <source>
        <dbReference type="SAM" id="SignalP"/>
    </source>
</evidence>
<dbReference type="AlphaFoldDB" id="A0A844CZY0"/>
<reference evidence="3 4" key="1">
    <citation type="submission" date="2019-11" db="EMBL/GenBank/DDBJ databases">
        <title>Novel species isolated from a subtropical stream in China.</title>
        <authorList>
            <person name="Lu H."/>
        </authorList>
    </citation>
    <scope>NUCLEOTIDE SEQUENCE [LARGE SCALE GENOMIC DNA]</scope>
    <source>
        <strain evidence="3 4">FT26W</strain>
    </source>
</reference>
<dbReference type="InterPro" id="IPR013096">
    <property type="entry name" value="Cupin_2"/>
</dbReference>
<keyword evidence="1" id="KW-0732">Signal</keyword>
<dbReference type="CDD" id="cd02234">
    <property type="entry name" value="cupin_BLR7677-like"/>
    <property type="match status" value="1"/>
</dbReference>
<feature type="domain" description="Cupin type-2" evidence="2">
    <location>
        <begin position="49"/>
        <end position="119"/>
    </location>
</feature>
<feature type="signal peptide" evidence="1">
    <location>
        <begin position="1"/>
        <end position="19"/>
    </location>
</feature>
<name>A0A844CZY0_9BURK</name>
<dbReference type="Pfam" id="PF07883">
    <property type="entry name" value="Cupin_2"/>
    <property type="match status" value="1"/>
</dbReference>
<accession>A0A844CZY0</accession>
<dbReference type="PANTHER" id="PTHR38599:SF1">
    <property type="entry name" value="CUPIN DOMAIN PROTEIN (AFU_ORTHOLOGUE AFUA_3G13620)"/>
    <property type="match status" value="1"/>
</dbReference>
<dbReference type="Proteomes" id="UP000439986">
    <property type="component" value="Unassembled WGS sequence"/>
</dbReference>
<evidence type="ECO:0000313" key="4">
    <source>
        <dbReference type="Proteomes" id="UP000439986"/>
    </source>
</evidence>
<dbReference type="InterPro" id="IPR011051">
    <property type="entry name" value="RmlC_Cupin_sf"/>
</dbReference>
<keyword evidence="4" id="KW-1185">Reference proteome</keyword>
<evidence type="ECO:0000313" key="3">
    <source>
        <dbReference type="EMBL" id="MRW85428.1"/>
    </source>
</evidence>
<organism evidence="3 4">
    <name type="scientific">Duganella aquatilis</name>
    <dbReference type="NCBI Taxonomy" id="2666082"/>
    <lineage>
        <taxon>Bacteria</taxon>
        <taxon>Pseudomonadati</taxon>
        <taxon>Pseudomonadota</taxon>
        <taxon>Betaproteobacteria</taxon>
        <taxon>Burkholderiales</taxon>
        <taxon>Oxalobacteraceae</taxon>
        <taxon>Telluria group</taxon>
        <taxon>Duganella</taxon>
    </lineage>
</organism>
<dbReference type="Gene3D" id="2.60.120.10">
    <property type="entry name" value="Jelly Rolls"/>
    <property type="match status" value="1"/>
</dbReference>
<dbReference type="SUPFAM" id="SSF51182">
    <property type="entry name" value="RmlC-like cupins"/>
    <property type="match status" value="1"/>
</dbReference>